<keyword evidence="1" id="KW-0862">Zinc</keyword>
<dbReference type="Proteomes" id="UP001175271">
    <property type="component" value="Unassembled WGS sequence"/>
</dbReference>
<evidence type="ECO:0000313" key="5">
    <source>
        <dbReference type="Proteomes" id="UP001175271"/>
    </source>
</evidence>
<dbReference type="GO" id="GO:0006355">
    <property type="term" value="P:regulation of DNA-templated transcription"/>
    <property type="evidence" value="ECO:0007669"/>
    <property type="project" value="TreeGrafter"/>
</dbReference>
<gene>
    <name evidence="4" type="ORF">QR680_005307</name>
</gene>
<keyword evidence="1" id="KW-0479">Metal-binding</keyword>
<evidence type="ECO:0000259" key="3">
    <source>
        <dbReference type="PROSITE" id="PS50157"/>
    </source>
</evidence>
<accession>A0AA39HSY3</accession>
<feature type="compositionally biased region" description="Low complexity" evidence="2">
    <location>
        <begin position="189"/>
        <end position="200"/>
    </location>
</feature>
<organism evidence="4 5">
    <name type="scientific">Steinernema hermaphroditum</name>
    <dbReference type="NCBI Taxonomy" id="289476"/>
    <lineage>
        <taxon>Eukaryota</taxon>
        <taxon>Metazoa</taxon>
        <taxon>Ecdysozoa</taxon>
        <taxon>Nematoda</taxon>
        <taxon>Chromadorea</taxon>
        <taxon>Rhabditida</taxon>
        <taxon>Tylenchina</taxon>
        <taxon>Panagrolaimomorpha</taxon>
        <taxon>Strongyloidoidea</taxon>
        <taxon>Steinernematidae</taxon>
        <taxon>Steinernema</taxon>
    </lineage>
</organism>
<dbReference type="SMART" id="SM00355">
    <property type="entry name" value="ZnF_C2H2"/>
    <property type="match status" value="2"/>
</dbReference>
<dbReference type="GO" id="GO:0008270">
    <property type="term" value="F:zinc ion binding"/>
    <property type="evidence" value="ECO:0007669"/>
    <property type="project" value="UniProtKB-KW"/>
</dbReference>
<feature type="compositionally biased region" description="Low complexity" evidence="2">
    <location>
        <begin position="8"/>
        <end position="21"/>
    </location>
</feature>
<protein>
    <recommendedName>
        <fullName evidence="3">C2H2-type domain-containing protein</fullName>
    </recommendedName>
</protein>
<evidence type="ECO:0000256" key="1">
    <source>
        <dbReference type="PROSITE-ProRule" id="PRU00042"/>
    </source>
</evidence>
<dbReference type="PROSITE" id="PS00028">
    <property type="entry name" value="ZINC_FINGER_C2H2_1"/>
    <property type="match status" value="1"/>
</dbReference>
<feature type="compositionally biased region" description="Basic and acidic residues" evidence="2">
    <location>
        <begin position="407"/>
        <end position="421"/>
    </location>
</feature>
<feature type="region of interest" description="Disordered" evidence="2">
    <location>
        <begin position="182"/>
        <end position="235"/>
    </location>
</feature>
<proteinExistence type="predicted"/>
<dbReference type="AlphaFoldDB" id="A0AA39HSY3"/>
<dbReference type="InterPro" id="IPR013087">
    <property type="entry name" value="Znf_C2H2_type"/>
</dbReference>
<keyword evidence="1" id="KW-0863">Zinc-finger</keyword>
<dbReference type="PROSITE" id="PS50157">
    <property type="entry name" value="ZINC_FINGER_C2H2_2"/>
    <property type="match status" value="1"/>
</dbReference>
<dbReference type="PANTHER" id="PTHR15021:SF0">
    <property type="entry name" value="DISCO-RELATED, ISOFORM A-RELATED"/>
    <property type="match status" value="1"/>
</dbReference>
<feature type="region of interest" description="Disordered" evidence="2">
    <location>
        <begin position="354"/>
        <end position="383"/>
    </location>
</feature>
<feature type="domain" description="C2H2-type" evidence="3">
    <location>
        <begin position="272"/>
        <end position="300"/>
    </location>
</feature>
<dbReference type="PANTHER" id="PTHR15021">
    <property type="entry name" value="DISCONNECTED-RELATED"/>
    <property type="match status" value="1"/>
</dbReference>
<dbReference type="InterPro" id="IPR040436">
    <property type="entry name" value="Disconnected-like"/>
</dbReference>
<sequence length="511" mass="54548">MSITDVLSVASSSSAKSSSESPQADADVDDEKSAPTPPAIAVDKLEPVVFTALFGYQAIPIRLKILLDYLISGVKPLEADRILRKALWTLEDFSRGYANVDFDNGRLPSGWSAPNLQTELQVMSRIQNDFPFVGSLVDSLRHSLFPIPILHQWPLNPLAFPAASVANEVPSLAGTVAGVEAKKPTPSEVSGSVSGAASSVSDERILDEDIDVDGSDSEHRASNPLPDAFSRETVPTPSTASVLSSAIAAKNLPLKQPPTPLSMNKSNGKRRVQCMKCLKTFCDKGALKIHNSAVHLKEMHRCTVAGCEMMFSSRRSRNRHSANVNPKLHTSGAVVHPRSTAFQPFKSAEEIASGDLPAIGSPSSISQVPSTSQAPPSNLLEATLGSSPFSTMFPVASLAASRKRKNERPTRMSESEERASDGENALNLSKEATSTELGPNGLLAAQLLAKLQAENLKKVEDAKAQMLLLMDKGALPNPQLPNFGPIGLGGFGDIVKLFQNQMLMPAASISR</sequence>
<feature type="compositionally biased region" description="Low complexity" evidence="2">
    <location>
        <begin position="361"/>
        <end position="373"/>
    </location>
</feature>
<feature type="region of interest" description="Disordered" evidence="2">
    <location>
        <begin position="1"/>
        <end position="38"/>
    </location>
</feature>
<reference evidence="4" key="1">
    <citation type="submission" date="2023-06" db="EMBL/GenBank/DDBJ databases">
        <title>Genomic analysis of the entomopathogenic nematode Steinernema hermaphroditum.</title>
        <authorList>
            <person name="Schwarz E.M."/>
            <person name="Heppert J.K."/>
            <person name="Baniya A."/>
            <person name="Schwartz H.T."/>
            <person name="Tan C.-H."/>
            <person name="Antoshechkin I."/>
            <person name="Sternberg P.W."/>
            <person name="Goodrich-Blair H."/>
            <person name="Dillman A.R."/>
        </authorList>
    </citation>
    <scope>NUCLEOTIDE SEQUENCE</scope>
    <source>
        <strain evidence="4">PS9179</strain>
        <tissue evidence="4">Whole animal</tissue>
    </source>
</reference>
<dbReference type="GO" id="GO:0005634">
    <property type="term" value="C:nucleus"/>
    <property type="evidence" value="ECO:0007669"/>
    <property type="project" value="TreeGrafter"/>
</dbReference>
<feature type="region of interest" description="Disordered" evidence="2">
    <location>
        <begin position="397"/>
        <end position="425"/>
    </location>
</feature>
<evidence type="ECO:0000256" key="2">
    <source>
        <dbReference type="SAM" id="MobiDB-lite"/>
    </source>
</evidence>
<dbReference type="Gene3D" id="3.30.160.60">
    <property type="entry name" value="Classic Zinc Finger"/>
    <property type="match status" value="1"/>
</dbReference>
<dbReference type="EMBL" id="JAUCMV010000003">
    <property type="protein sequence ID" value="KAK0410756.1"/>
    <property type="molecule type" value="Genomic_DNA"/>
</dbReference>
<evidence type="ECO:0000313" key="4">
    <source>
        <dbReference type="EMBL" id="KAK0410756.1"/>
    </source>
</evidence>
<keyword evidence="5" id="KW-1185">Reference proteome</keyword>
<name>A0AA39HSY3_9BILA</name>
<feature type="compositionally biased region" description="Acidic residues" evidence="2">
    <location>
        <begin position="205"/>
        <end position="215"/>
    </location>
</feature>
<comment type="caution">
    <text evidence="4">The sequence shown here is derived from an EMBL/GenBank/DDBJ whole genome shotgun (WGS) entry which is preliminary data.</text>
</comment>